<protein>
    <submittedName>
        <fullName evidence="2">5-formyltetrahydrofolate cyclo-ligase</fullName>
    </submittedName>
</protein>
<proteinExistence type="predicted"/>
<evidence type="ECO:0000313" key="2">
    <source>
        <dbReference type="WBParaSite" id="Hba_15021"/>
    </source>
</evidence>
<dbReference type="Proteomes" id="UP000095283">
    <property type="component" value="Unplaced"/>
</dbReference>
<reference evidence="2" key="1">
    <citation type="submission" date="2016-11" db="UniProtKB">
        <authorList>
            <consortium name="WormBaseParasite"/>
        </authorList>
    </citation>
    <scope>IDENTIFICATION</scope>
</reference>
<sequence length="62" mass="7174">MDRIIHRLSESNCRLTAKDIHNKIKAYPECSLYEEAPRFLEKPEGLPCIYARKPDKVNSGLD</sequence>
<evidence type="ECO:0000313" key="1">
    <source>
        <dbReference type="Proteomes" id="UP000095283"/>
    </source>
</evidence>
<accession>A0A1I7XC50</accession>
<keyword evidence="1" id="KW-1185">Reference proteome</keyword>
<dbReference type="WBParaSite" id="Hba_15021">
    <property type="protein sequence ID" value="Hba_15021"/>
    <property type="gene ID" value="Hba_15021"/>
</dbReference>
<organism evidence="1 2">
    <name type="scientific">Heterorhabditis bacteriophora</name>
    <name type="common">Entomopathogenic nematode worm</name>
    <dbReference type="NCBI Taxonomy" id="37862"/>
    <lineage>
        <taxon>Eukaryota</taxon>
        <taxon>Metazoa</taxon>
        <taxon>Ecdysozoa</taxon>
        <taxon>Nematoda</taxon>
        <taxon>Chromadorea</taxon>
        <taxon>Rhabditida</taxon>
        <taxon>Rhabditina</taxon>
        <taxon>Rhabditomorpha</taxon>
        <taxon>Strongyloidea</taxon>
        <taxon>Heterorhabditidae</taxon>
        <taxon>Heterorhabditis</taxon>
    </lineage>
</organism>
<dbReference type="AlphaFoldDB" id="A0A1I7XC50"/>
<name>A0A1I7XC50_HETBA</name>